<accession>A0AAP0B3L2</accession>
<organism evidence="3 4">
    <name type="scientific">Platanthera zijinensis</name>
    <dbReference type="NCBI Taxonomy" id="2320716"/>
    <lineage>
        <taxon>Eukaryota</taxon>
        <taxon>Viridiplantae</taxon>
        <taxon>Streptophyta</taxon>
        <taxon>Embryophyta</taxon>
        <taxon>Tracheophyta</taxon>
        <taxon>Spermatophyta</taxon>
        <taxon>Magnoliopsida</taxon>
        <taxon>Liliopsida</taxon>
        <taxon>Asparagales</taxon>
        <taxon>Orchidaceae</taxon>
        <taxon>Orchidoideae</taxon>
        <taxon>Orchideae</taxon>
        <taxon>Orchidinae</taxon>
        <taxon>Platanthera</taxon>
    </lineage>
</organism>
<dbReference type="InterPro" id="IPR002156">
    <property type="entry name" value="RNaseH_domain"/>
</dbReference>
<evidence type="ECO:0008006" key="5">
    <source>
        <dbReference type="Google" id="ProtNLM"/>
    </source>
</evidence>
<reference evidence="3 4" key="1">
    <citation type="journal article" date="2022" name="Nat. Plants">
        <title>Genomes of leafy and leafless Platanthera orchids illuminate the evolution of mycoheterotrophy.</title>
        <authorList>
            <person name="Li M.H."/>
            <person name="Liu K.W."/>
            <person name="Li Z."/>
            <person name="Lu H.C."/>
            <person name="Ye Q.L."/>
            <person name="Zhang D."/>
            <person name="Wang J.Y."/>
            <person name="Li Y.F."/>
            <person name="Zhong Z.M."/>
            <person name="Liu X."/>
            <person name="Yu X."/>
            <person name="Liu D.K."/>
            <person name="Tu X.D."/>
            <person name="Liu B."/>
            <person name="Hao Y."/>
            <person name="Liao X.Y."/>
            <person name="Jiang Y.T."/>
            <person name="Sun W.H."/>
            <person name="Chen J."/>
            <person name="Chen Y.Q."/>
            <person name="Ai Y."/>
            <person name="Zhai J.W."/>
            <person name="Wu S.S."/>
            <person name="Zhou Z."/>
            <person name="Hsiao Y.Y."/>
            <person name="Wu W.L."/>
            <person name="Chen Y.Y."/>
            <person name="Lin Y.F."/>
            <person name="Hsu J.L."/>
            <person name="Li C.Y."/>
            <person name="Wang Z.W."/>
            <person name="Zhao X."/>
            <person name="Zhong W.Y."/>
            <person name="Ma X.K."/>
            <person name="Ma L."/>
            <person name="Huang J."/>
            <person name="Chen G.Z."/>
            <person name="Huang M.Z."/>
            <person name="Huang L."/>
            <person name="Peng D.H."/>
            <person name="Luo Y.B."/>
            <person name="Zou S.Q."/>
            <person name="Chen S.P."/>
            <person name="Lan S."/>
            <person name="Tsai W.C."/>
            <person name="Van de Peer Y."/>
            <person name="Liu Z.J."/>
        </authorList>
    </citation>
    <scope>NUCLEOTIDE SEQUENCE [LARGE SCALE GENOMIC DNA]</scope>
    <source>
        <strain evidence="3">Lor287</strain>
    </source>
</reference>
<proteinExistence type="predicted"/>
<dbReference type="EMBL" id="JBBWWQ010000016">
    <property type="protein sequence ID" value="KAK8926110.1"/>
    <property type="molecule type" value="Genomic_DNA"/>
</dbReference>
<sequence length="728" mass="84922">MEDTPEYLEILKNMMFCMRFVERTEIYKKLYNSLRDDRLLGKKIKEIVRRNHPRKMKIVIYNLGSIQFAWPPKFRLSLCLLLRKTLPTIFDQIDIADPTINTYELNVMVNLECSVFLSNAPDRKIDGPTMIYMPYADPILFESLLEANWSPLSLCQIVVFGSSYLPMMRDLQLKKSQQRIRRLTAIKDFVMQFNMCRELKGVFEDEEIAGRFENFGEISESPASDTSPSKWINYQQTIVEHCPMLALHFFNLTLKEWIRVAALLPDDTSVEEIQSESRGRGDVGVCPGDWYLDPHNLVLERRDELEVPRVREELVITMEELRESEAYKRFYFVMKNDPAVIMNISRILDTTKMLINLVIYQIGSLEVMHSSQYDLAFALLLKKDSIFPIAEIEVFNPLMTPVDIKVYSDFNIRILSVNERGRRMIEMPTIFFCPRIHYWLVGNIFQSNFSEFRLNQMIFVCADAKESWMALLYERLRYIWTLERYRIKQVYVDISPPSSSIGIEGLKFNFYHVEDNNFKRFLPHYSPADCFFCDYIMDSFHQEGLLVIDNLRITHETRYNPRIQDKNMLLRRPVSYMKRWRLPNEGFVKLNFHGYIDKGGGLAGFGGTFHAEKGELLLSYAGPLNLNTDFNTASLKSLKEGLKLVEEFSLLQSRKLEIEGDALSVLRWTSRLFPPPERLSKEVGEIEDLVDTIGTIGSCSFSHLYREGNSMAIEIAKRGAKLPDLCIW</sequence>
<evidence type="ECO:0000259" key="1">
    <source>
        <dbReference type="Pfam" id="PF07985"/>
    </source>
</evidence>
<feature type="domain" description="RNase H type-1" evidence="2">
    <location>
        <begin position="591"/>
        <end position="718"/>
    </location>
</feature>
<feature type="domain" description="SRR1-like" evidence="1">
    <location>
        <begin position="49"/>
        <end position="190"/>
    </location>
</feature>
<dbReference type="Pfam" id="PF13456">
    <property type="entry name" value="RVT_3"/>
    <property type="match status" value="1"/>
</dbReference>
<dbReference type="GO" id="GO:0004523">
    <property type="term" value="F:RNA-DNA hybrid ribonuclease activity"/>
    <property type="evidence" value="ECO:0007669"/>
    <property type="project" value="InterPro"/>
</dbReference>
<dbReference type="InterPro" id="IPR040044">
    <property type="entry name" value="SRR1L"/>
</dbReference>
<feature type="domain" description="SRR1-like" evidence="1">
    <location>
        <begin position="354"/>
        <end position="483"/>
    </location>
</feature>
<dbReference type="GO" id="GO:0003676">
    <property type="term" value="F:nucleic acid binding"/>
    <property type="evidence" value="ECO:0007669"/>
    <property type="project" value="InterPro"/>
</dbReference>
<dbReference type="Proteomes" id="UP001418222">
    <property type="component" value="Unassembled WGS sequence"/>
</dbReference>
<name>A0AAP0B3L2_9ASPA</name>
<dbReference type="InterPro" id="IPR012942">
    <property type="entry name" value="SRR1-like"/>
</dbReference>
<evidence type="ECO:0000313" key="4">
    <source>
        <dbReference type="Proteomes" id="UP001418222"/>
    </source>
</evidence>
<gene>
    <name evidence="3" type="ORF">KSP39_PZI018930</name>
</gene>
<dbReference type="PANTHER" id="PTHR28626">
    <property type="entry name" value="SRR1-LIKE PROTEIN"/>
    <property type="match status" value="1"/>
</dbReference>
<dbReference type="PANTHER" id="PTHR28626:SF7">
    <property type="entry name" value="OS04G0588900 PROTEIN"/>
    <property type="match status" value="1"/>
</dbReference>
<dbReference type="GO" id="GO:0005737">
    <property type="term" value="C:cytoplasm"/>
    <property type="evidence" value="ECO:0007669"/>
    <property type="project" value="TreeGrafter"/>
</dbReference>
<dbReference type="Pfam" id="PF07985">
    <property type="entry name" value="SRR1"/>
    <property type="match status" value="2"/>
</dbReference>
<dbReference type="AlphaFoldDB" id="A0AAP0B3L2"/>
<protein>
    <recommendedName>
        <fullName evidence="5">RNase H type-1 domain-containing protein</fullName>
    </recommendedName>
</protein>
<dbReference type="GO" id="GO:0005634">
    <property type="term" value="C:nucleus"/>
    <property type="evidence" value="ECO:0007669"/>
    <property type="project" value="TreeGrafter"/>
</dbReference>
<dbReference type="InterPro" id="IPR036397">
    <property type="entry name" value="RNaseH_sf"/>
</dbReference>
<keyword evidence="4" id="KW-1185">Reference proteome</keyword>
<dbReference type="Gene3D" id="3.30.420.10">
    <property type="entry name" value="Ribonuclease H-like superfamily/Ribonuclease H"/>
    <property type="match status" value="1"/>
</dbReference>
<evidence type="ECO:0000259" key="2">
    <source>
        <dbReference type="Pfam" id="PF13456"/>
    </source>
</evidence>
<evidence type="ECO:0000313" key="3">
    <source>
        <dbReference type="EMBL" id="KAK8926110.1"/>
    </source>
</evidence>
<comment type="caution">
    <text evidence="3">The sequence shown here is derived from an EMBL/GenBank/DDBJ whole genome shotgun (WGS) entry which is preliminary data.</text>
</comment>